<dbReference type="GO" id="GO:0016491">
    <property type="term" value="F:oxidoreductase activity"/>
    <property type="evidence" value="ECO:0007669"/>
    <property type="project" value="UniProtKB-KW"/>
</dbReference>
<proteinExistence type="predicted"/>
<dbReference type="PANTHER" id="PTHR43312:SF1">
    <property type="entry name" value="NADP-DEPENDENT OXIDOREDUCTASE DOMAIN-CONTAINING PROTEIN"/>
    <property type="match status" value="1"/>
</dbReference>
<name>A0A380MQ01_9GAMM</name>
<accession>A0A380MQ01</accession>
<dbReference type="EC" id="1.1.1.-" evidence="2"/>
<dbReference type="Pfam" id="PF00248">
    <property type="entry name" value="Aldo_ket_red"/>
    <property type="match status" value="1"/>
</dbReference>
<keyword evidence="2" id="KW-0560">Oxidoreductase</keyword>
<dbReference type="InterPro" id="IPR023210">
    <property type="entry name" value="NADP_OxRdtase_dom"/>
</dbReference>
<sequence length="262" mass="29151">MNTLSLRPFGQTNLFLSVAGLGTVKFGRNQAVKYPHHFNLPTDKDIRILLEQAQSLGINWLDTAPAYGISEERLGKLIRRQDWIIATKTGEEFENNQSFFNFSSSHTIKSVHRSLKRLKTDYLDIIMIHSDGADLDIIYQSDCITTLQQLKKEGKIRAIGMSCKTAEGALAAMPHIDGLMLTLNPTYLDEYLAIETAHNSHRGIIIKKYLGSGHLLAEHSLISLTNFVFKAPITSVIIGTLNPAHLLENAQAIMDVTHANAL</sequence>
<feature type="domain" description="NADP-dependent oxidoreductase" evidence="1">
    <location>
        <begin position="20"/>
        <end position="172"/>
    </location>
</feature>
<dbReference type="InterPro" id="IPR036812">
    <property type="entry name" value="NAD(P)_OxRdtase_dom_sf"/>
</dbReference>
<dbReference type="Proteomes" id="UP000254601">
    <property type="component" value="Unassembled WGS sequence"/>
</dbReference>
<evidence type="ECO:0000313" key="3">
    <source>
        <dbReference type="Proteomes" id="UP000254601"/>
    </source>
</evidence>
<dbReference type="EMBL" id="UHIC01000001">
    <property type="protein sequence ID" value="SUO94665.1"/>
    <property type="molecule type" value="Genomic_DNA"/>
</dbReference>
<dbReference type="PANTHER" id="PTHR43312">
    <property type="entry name" value="D-THREO-ALDOSE 1-DEHYDROGENASE"/>
    <property type="match status" value="1"/>
</dbReference>
<organism evidence="2 3">
    <name type="scientific">Suttonella ornithocola</name>
    <dbReference type="NCBI Taxonomy" id="279832"/>
    <lineage>
        <taxon>Bacteria</taxon>
        <taxon>Pseudomonadati</taxon>
        <taxon>Pseudomonadota</taxon>
        <taxon>Gammaproteobacteria</taxon>
        <taxon>Cardiobacteriales</taxon>
        <taxon>Cardiobacteriaceae</taxon>
        <taxon>Suttonella</taxon>
    </lineage>
</organism>
<gene>
    <name evidence="2" type="primary">iolS</name>
    <name evidence="2" type="ORF">NCTC13337_00867</name>
</gene>
<dbReference type="InterPro" id="IPR053135">
    <property type="entry name" value="AKR2_Oxidoreductase"/>
</dbReference>
<dbReference type="SUPFAM" id="SSF51430">
    <property type="entry name" value="NAD(P)-linked oxidoreductase"/>
    <property type="match status" value="1"/>
</dbReference>
<dbReference type="PRINTS" id="PR00069">
    <property type="entry name" value="ALDKETRDTASE"/>
</dbReference>
<protein>
    <submittedName>
        <fullName evidence="2">Putative oxidoreductase</fullName>
        <ecNumber evidence="2">1.1.1.-</ecNumber>
    </submittedName>
</protein>
<evidence type="ECO:0000313" key="2">
    <source>
        <dbReference type="EMBL" id="SUO94665.1"/>
    </source>
</evidence>
<keyword evidence="3" id="KW-1185">Reference proteome</keyword>
<dbReference type="InterPro" id="IPR020471">
    <property type="entry name" value="AKR"/>
</dbReference>
<evidence type="ECO:0000259" key="1">
    <source>
        <dbReference type="Pfam" id="PF00248"/>
    </source>
</evidence>
<dbReference type="RefSeq" id="WP_072575886.1">
    <property type="nucleotide sequence ID" value="NZ_LWHB01000033.1"/>
</dbReference>
<reference evidence="2 3" key="1">
    <citation type="submission" date="2018-06" db="EMBL/GenBank/DDBJ databases">
        <authorList>
            <consortium name="Pathogen Informatics"/>
            <person name="Doyle S."/>
        </authorList>
    </citation>
    <scope>NUCLEOTIDE SEQUENCE [LARGE SCALE GENOMIC DNA]</scope>
    <source>
        <strain evidence="2 3">NCTC13337</strain>
    </source>
</reference>
<dbReference type="CDD" id="cd19095">
    <property type="entry name" value="AKR_PA4992-like"/>
    <property type="match status" value="1"/>
</dbReference>
<dbReference type="AlphaFoldDB" id="A0A380MQ01"/>
<dbReference type="OrthoDB" id="9773828at2"/>
<dbReference type="Gene3D" id="3.20.20.100">
    <property type="entry name" value="NADP-dependent oxidoreductase domain"/>
    <property type="match status" value="1"/>
</dbReference>